<proteinExistence type="predicted"/>
<gene>
    <name evidence="1" type="ORF">D1B32_12070</name>
</gene>
<comment type="caution">
    <text evidence="1">The sequence shown here is derived from an EMBL/GenBank/DDBJ whole genome shotgun (WGS) entry which is preliminary data.</text>
</comment>
<accession>A0A417YGM1</accession>
<dbReference type="EMBL" id="QWEH01000007">
    <property type="protein sequence ID" value="RHW31968.1"/>
    <property type="molecule type" value="Genomic_DNA"/>
</dbReference>
<dbReference type="AlphaFoldDB" id="A0A417YGM1"/>
<evidence type="ECO:0000313" key="1">
    <source>
        <dbReference type="EMBL" id="RHW31968.1"/>
    </source>
</evidence>
<protein>
    <submittedName>
        <fullName evidence="1">Uncharacterized protein</fullName>
    </submittedName>
</protein>
<organism evidence="1 2">
    <name type="scientific">Oceanobacillus profundus</name>
    <dbReference type="NCBI Taxonomy" id="372463"/>
    <lineage>
        <taxon>Bacteria</taxon>
        <taxon>Bacillati</taxon>
        <taxon>Bacillota</taxon>
        <taxon>Bacilli</taxon>
        <taxon>Bacillales</taxon>
        <taxon>Bacillaceae</taxon>
        <taxon>Oceanobacillus</taxon>
    </lineage>
</organism>
<keyword evidence="2" id="KW-1185">Reference proteome</keyword>
<reference evidence="1 2" key="1">
    <citation type="journal article" date="2007" name="Int. J. Syst. Evol. Microbiol.">
        <title>Oceanobacillus profundus sp. nov., isolated from a deep-sea sediment core.</title>
        <authorList>
            <person name="Kim Y.G."/>
            <person name="Choi D.H."/>
            <person name="Hyun S."/>
            <person name="Cho B.C."/>
        </authorList>
    </citation>
    <scope>NUCLEOTIDE SEQUENCE [LARGE SCALE GENOMIC DNA]</scope>
    <source>
        <strain evidence="1 2">DSM 18246</strain>
    </source>
</reference>
<dbReference type="RefSeq" id="WP_118889526.1">
    <property type="nucleotide sequence ID" value="NZ_PHUT01000007.1"/>
</dbReference>
<evidence type="ECO:0000313" key="2">
    <source>
        <dbReference type="Proteomes" id="UP000285456"/>
    </source>
</evidence>
<sequence>MKNIWLKIKSFFKKKKEVEIHPRWHRFHELDADRIYILADRATGKTFNMFYHLLESDNETALWVCHSYFNLDYLIKIISEEFDLKLERSGTIFNIKYKGKEKKVYFISSKGFVNTKGLRVDAVYVDDAKLNMSLINALTPVSNKLIITDDREFNFIDSKESVDFLFNTMDAHLIIK</sequence>
<dbReference type="Proteomes" id="UP000285456">
    <property type="component" value="Unassembled WGS sequence"/>
</dbReference>
<name>A0A417YGM1_9BACI</name>